<evidence type="ECO:0000256" key="8">
    <source>
        <dbReference type="ARBA" id="ARBA00023064"/>
    </source>
</evidence>
<dbReference type="FunFam" id="3.40.50.300:FF:000522">
    <property type="entry name" value="Gluconokinase"/>
    <property type="match status" value="1"/>
</dbReference>
<dbReference type="Proteomes" id="UP000654482">
    <property type="component" value="Unassembled WGS sequence"/>
</dbReference>
<gene>
    <name evidence="11" type="ORF">IQ249_14945</name>
</gene>
<dbReference type="GO" id="GO:0046316">
    <property type="term" value="F:gluconokinase activity"/>
    <property type="evidence" value="ECO:0007669"/>
    <property type="project" value="UniProtKB-EC"/>
</dbReference>
<dbReference type="NCBIfam" id="TIGR01313">
    <property type="entry name" value="therm_gnt_kin"/>
    <property type="match status" value="1"/>
</dbReference>
<dbReference type="PANTHER" id="PTHR43442:SF3">
    <property type="entry name" value="GLUCONOKINASE-RELATED"/>
    <property type="match status" value="1"/>
</dbReference>
<organism evidence="11 12">
    <name type="scientific">Lusitaniella coriacea LEGE 07157</name>
    <dbReference type="NCBI Taxonomy" id="945747"/>
    <lineage>
        <taxon>Bacteria</taxon>
        <taxon>Bacillati</taxon>
        <taxon>Cyanobacteriota</taxon>
        <taxon>Cyanophyceae</taxon>
        <taxon>Spirulinales</taxon>
        <taxon>Lusitaniellaceae</taxon>
        <taxon>Lusitaniella</taxon>
    </lineage>
</organism>
<evidence type="ECO:0000256" key="3">
    <source>
        <dbReference type="ARBA" id="ARBA00012054"/>
    </source>
</evidence>
<evidence type="ECO:0000256" key="6">
    <source>
        <dbReference type="ARBA" id="ARBA00022777"/>
    </source>
</evidence>
<name>A0A8J7DXN7_9CYAN</name>
<protein>
    <recommendedName>
        <fullName evidence="3 10">Gluconokinase</fullName>
        <ecNumber evidence="3 10">2.7.1.12</ecNumber>
    </recommendedName>
</protein>
<evidence type="ECO:0000256" key="4">
    <source>
        <dbReference type="ARBA" id="ARBA00022679"/>
    </source>
</evidence>
<comment type="caution">
    <text evidence="11">The sequence shown here is derived from an EMBL/GenBank/DDBJ whole genome shotgun (WGS) entry which is preliminary data.</text>
</comment>
<evidence type="ECO:0000256" key="1">
    <source>
        <dbReference type="ARBA" id="ARBA00004761"/>
    </source>
</evidence>
<comment type="similarity">
    <text evidence="2 10">Belongs to the gluconokinase GntK/GntV family.</text>
</comment>
<dbReference type="PANTHER" id="PTHR43442">
    <property type="entry name" value="GLUCONOKINASE-RELATED"/>
    <property type="match status" value="1"/>
</dbReference>
<evidence type="ECO:0000313" key="12">
    <source>
        <dbReference type="Proteomes" id="UP000654482"/>
    </source>
</evidence>
<dbReference type="InterPro" id="IPR006001">
    <property type="entry name" value="Therm_gnt_kin"/>
</dbReference>
<evidence type="ECO:0000313" key="11">
    <source>
        <dbReference type="EMBL" id="MBE9117196.1"/>
    </source>
</evidence>
<dbReference type="Pfam" id="PF01202">
    <property type="entry name" value="SKI"/>
    <property type="match status" value="1"/>
</dbReference>
<dbReference type="InterPro" id="IPR027417">
    <property type="entry name" value="P-loop_NTPase"/>
</dbReference>
<evidence type="ECO:0000256" key="9">
    <source>
        <dbReference type="ARBA" id="ARBA00048090"/>
    </source>
</evidence>
<dbReference type="EC" id="2.7.1.12" evidence="3 10"/>
<reference evidence="11" key="1">
    <citation type="submission" date="2020-10" db="EMBL/GenBank/DDBJ databases">
        <authorList>
            <person name="Castelo-Branco R."/>
            <person name="Eusebio N."/>
            <person name="Adriana R."/>
            <person name="Vieira A."/>
            <person name="Brugerolle De Fraissinette N."/>
            <person name="Rezende De Castro R."/>
            <person name="Schneider M.P."/>
            <person name="Vasconcelos V."/>
            <person name="Leao P.N."/>
        </authorList>
    </citation>
    <scope>NUCLEOTIDE SEQUENCE</scope>
    <source>
        <strain evidence="11">LEGE 07157</strain>
    </source>
</reference>
<dbReference type="GO" id="GO:0005737">
    <property type="term" value="C:cytoplasm"/>
    <property type="evidence" value="ECO:0007669"/>
    <property type="project" value="TreeGrafter"/>
</dbReference>
<comment type="catalytic activity">
    <reaction evidence="9 10">
        <text>D-gluconate + ATP = 6-phospho-D-gluconate + ADP + H(+)</text>
        <dbReference type="Rhea" id="RHEA:19433"/>
        <dbReference type="ChEBI" id="CHEBI:15378"/>
        <dbReference type="ChEBI" id="CHEBI:18391"/>
        <dbReference type="ChEBI" id="CHEBI:30616"/>
        <dbReference type="ChEBI" id="CHEBI:58759"/>
        <dbReference type="ChEBI" id="CHEBI:456216"/>
        <dbReference type="EC" id="2.7.1.12"/>
    </reaction>
</comment>
<keyword evidence="5 10" id="KW-0547">Nucleotide-binding</keyword>
<comment type="pathway">
    <text evidence="1">Carbohydrate acid metabolism.</text>
</comment>
<accession>A0A8J7DXN7</accession>
<keyword evidence="7 10" id="KW-0067">ATP-binding</keyword>
<dbReference type="InterPro" id="IPR031322">
    <property type="entry name" value="Shikimate/glucono_kinase"/>
</dbReference>
<evidence type="ECO:0000256" key="2">
    <source>
        <dbReference type="ARBA" id="ARBA00008420"/>
    </source>
</evidence>
<keyword evidence="8" id="KW-0311">Gluconate utilization</keyword>
<dbReference type="SUPFAM" id="SSF52540">
    <property type="entry name" value="P-loop containing nucleoside triphosphate hydrolases"/>
    <property type="match status" value="1"/>
</dbReference>
<keyword evidence="4 10" id="KW-0808">Transferase</keyword>
<dbReference type="GO" id="GO:0005524">
    <property type="term" value="F:ATP binding"/>
    <property type="evidence" value="ECO:0007669"/>
    <property type="project" value="UniProtKB-KW"/>
</dbReference>
<dbReference type="CDD" id="cd02021">
    <property type="entry name" value="GntK"/>
    <property type="match status" value="1"/>
</dbReference>
<proteinExistence type="inferred from homology"/>
<keyword evidence="12" id="KW-1185">Reference proteome</keyword>
<dbReference type="GO" id="GO:0019521">
    <property type="term" value="P:D-gluconate metabolic process"/>
    <property type="evidence" value="ECO:0007669"/>
    <property type="project" value="UniProtKB-KW"/>
</dbReference>
<dbReference type="RefSeq" id="WP_194030286.1">
    <property type="nucleotide sequence ID" value="NZ_JADEWZ010000021.1"/>
</dbReference>
<evidence type="ECO:0000256" key="5">
    <source>
        <dbReference type="ARBA" id="ARBA00022741"/>
    </source>
</evidence>
<sequence length="165" mass="18606">MVIILMGVSGSGKTAVGRQLAREIEGIFQDGDWFHPSANIAKMRSGQPLNDRDRLLWLEILGNAIGYWSQEAKPYIIACSALKSDYRAALQRGRQGIYFIYLKGSKTLIQQRLTTRTNHFMPVRLLESQFSTLEVPEDIPAIDIAPTIDEIVAKIIPLIQHWQSP</sequence>
<dbReference type="Gene3D" id="3.40.50.300">
    <property type="entry name" value="P-loop containing nucleotide triphosphate hydrolases"/>
    <property type="match status" value="1"/>
</dbReference>
<evidence type="ECO:0000256" key="7">
    <source>
        <dbReference type="ARBA" id="ARBA00022840"/>
    </source>
</evidence>
<keyword evidence="6 10" id="KW-0418">Kinase</keyword>
<dbReference type="EMBL" id="JADEWZ010000021">
    <property type="protein sequence ID" value="MBE9117196.1"/>
    <property type="molecule type" value="Genomic_DNA"/>
</dbReference>
<evidence type="ECO:0000256" key="10">
    <source>
        <dbReference type="RuleBase" id="RU363066"/>
    </source>
</evidence>
<dbReference type="AlphaFoldDB" id="A0A8J7DXN7"/>